<name>A0A5S6QSL4_TRIMR</name>
<dbReference type="WBParaSite" id="TMUE_2000010361.1">
    <property type="protein sequence ID" value="TMUE_2000010361.1"/>
    <property type="gene ID" value="WBGene00294620"/>
</dbReference>
<protein>
    <submittedName>
        <fullName evidence="2">Uncharacterized protein</fullName>
    </submittedName>
</protein>
<dbReference type="AlphaFoldDB" id="A0A5S6QSL4"/>
<reference evidence="2" key="1">
    <citation type="submission" date="2019-12" db="UniProtKB">
        <authorList>
            <consortium name="WormBaseParasite"/>
        </authorList>
    </citation>
    <scope>IDENTIFICATION</scope>
</reference>
<keyword evidence="1" id="KW-1185">Reference proteome</keyword>
<accession>A0A5S6QSL4</accession>
<sequence length="206" mass="23892">MSSFVTTFVPDDDSVQGGISDQRRVLLDACQGKSNKRQFLQRNVQRASKYIAKELANRQARGRAGRNGANVGASRTPSEIARSAGQLLYWQRSGKSEVARSGYSFSIRVFKKFWNVEETDREVRSPRGDKFCTFHEKWVQENVSKEKCREIDEILMGSRKDKKMMDTWMRRTEEPCPRRPPYYAINHYTKYHHGNDHSSDSRCSKV</sequence>
<evidence type="ECO:0000313" key="2">
    <source>
        <dbReference type="WBParaSite" id="TMUE_2000010361.1"/>
    </source>
</evidence>
<dbReference type="Proteomes" id="UP000046395">
    <property type="component" value="Unassembled WGS sequence"/>
</dbReference>
<proteinExistence type="predicted"/>
<evidence type="ECO:0000313" key="1">
    <source>
        <dbReference type="Proteomes" id="UP000046395"/>
    </source>
</evidence>
<organism evidence="1 2">
    <name type="scientific">Trichuris muris</name>
    <name type="common">Mouse whipworm</name>
    <dbReference type="NCBI Taxonomy" id="70415"/>
    <lineage>
        <taxon>Eukaryota</taxon>
        <taxon>Metazoa</taxon>
        <taxon>Ecdysozoa</taxon>
        <taxon>Nematoda</taxon>
        <taxon>Enoplea</taxon>
        <taxon>Dorylaimia</taxon>
        <taxon>Trichinellida</taxon>
        <taxon>Trichuridae</taxon>
        <taxon>Trichuris</taxon>
    </lineage>
</organism>